<dbReference type="PANTHER" id="PTHR43142:SF1">
    <property type="entry name" value="CARBOXYLIC ESTER HYDROLASE"/>
    <property type="match status" value="1"/>
</dbReference>
<dbReference type="EC" id="3.1.1.-" evidence="6"/>
<feature type="non-terminal residue" evidence="8">
    <location>
        <position position="1"/>
    </location>
</feature>
<dbReference type="PANTHER" id="PTHR43142">
    <property type="entry name" value="CARBOXYLIC ESTER HYDROLASE"/>
    <property type="match status" value="1"/>
</dbReference>
<dbReference type="SUPFAM" id="SSF53474">
    <property type="entry name" value="alpha/beta-Hydrolases"/>
    <property type="match status" value="1"/>
</dbReference>
<organism evidence="8 9">
    <name type="scientific">Cotesia congregata</name>
    <name type="common">Parasitoid wasp</name>
    <name type="synonym">Apanteles congregatus</name>
    <dbReference type="NCBI Taxonomy" id="51543"/>
    <lineage>
        <taxon>Eukaryota</taxon>
        <taxon>Metazoa</taxon>
        <taxon>Ecdysozoa</taxon>
        <taxon>Arthropoda</taxon>
        <taxon>Hexapoda</taxon>
        <taxon>Insecta</taxon>
        <taxon>Pterygota</taxon>
        <taxon>Neoptera</taxon>
        <taxon>Endopterygota</taxon>
        <taxon>Hymenoptera</taxon>
        <taxon>Apocrita</taxon>
        <taxon>Ichneumonoidea</taxon>
        <taxon>Braconidae</taxon>
        <taxon>Microgastrinae</taxon>
        <taxon>Cotesia</taxon>
    </lineage>
</organism>
<dbReference type="Gene3D" id="3.40.50.1820">
    <property type="entry name" value="alpha/beta hydrolase"/>
    <property type="match status" value="1"/>
</dbReference>
<keyword evidence="2" id="KW-0719">Serine esterase</keyword>
<dbReference type="GO" id="GO:0052689">
    <property type="term" value="F:carboxylic ester hydrolase activity"/>
    <property type="evidence" value="ECO:0007669"/>
    <property type="project" value="UniProtKB-KW"/>
</dbReference>
<sequence>DPVPADSWSGVRDANKSGDVCAQKDSYSHQVIGSDDCLYLNIYTNKLNCDIPRAVLFWIHGGGFAYGHGNDYKLGPDYLVKKDVILVTFNYRLNIFGFLNLDDEESPGNQGLKDQVMALKWVKQNIANFGGDPNLVTIFGESAGSSSVHYLTLTPLAKGLFQRAIMQSGVATNPWAYTSLSMKEEAEKIADNKLGKKTSDTKELIEFLQTIEAHDLIDAVQSFVNQTNRYVNVNRFVPSVDSKSKTPFLSIPIVVQAQSGIKVPHIIGYNSDEAIILLAGLQEVDYSEINTNEDMLLPSNEKKFLQARNVSVSDVKKFFMGDKEISQKNDQLFLNLASASSFDINIHDIVAIQAKLSGIPTYFYKFDHYSKETAVVQQLVGTDLEGTSLTEDLYYFWYQKVLDDRKIKQPTSFPIEHLIQQRFFELWINFAKTG</sequence>
<dbReference type="OrthoDB" id="19653at2759"/>
<dbReference type="AlphaFoldDB" id="A0A8J2EM73"/>
<reference evidence="8" key="1">
    <citation type="submission" date="2021-04" db="EMBL/GenBank/DDBJ databases">
        <authorList>
            <person name="Chebbi M.A.C M."/>
        </authorList>
    </citation>
    <scope>NUCLEOTIDE SEQUENCE</scope>
</reference>
<keyword evidence="4" id="KW-1015">Disulfide bond</keyword>
<proteinExistence type="inferred from homology"/>
<evidence type="ECO:0000259" key="7">
    <source>
        <dbReference type="Pfam" id="PF00135"/>
    </source>
</evidence>
<evidence type="ECO:0000256" key="1">
    <source>
        <dbReference type="ARBA" id="ARBA00005964"/>
    </source>
</evidence>
<evidence type="ECO:0000256" key="4">
    <source>
        <dbReference type="ARBA" id="ARBA00023157"/>
    </source>
</evidence>
<dbReference type="InterPro" id="IPR019826">
    <property type="entry name" value="Carboxylesterase_B_AS"/>
</dbReference>
<evidence type="ECO:0000256" key="6">
    <source>
        <dbReference type="RuleBase" id="RU361235"/>
    </source>
</evidence>
<keyword evidence="9" id="KW-1185">Reference proteome</keyword>
<dbReference type="PROSITE" id="PS00122">
    <property type="entry name" value="CARBOXYLESTERASE_B_1"/>
    <property type="match status" value="1"/>
</dbReference>
<gene>
    <name evidence="8" type="ORF">HICCMSTLAB_LOCUS514</name>
</gene>
<feature type="domain" description="Carboxylesterase type B" evidence="7">
    <location>
        <begin position="2"/>
        <end position="434"/>
    </location>
</feature>
<comment type="caution">
    <text evidence="8">The sequence shown here is derived from an EMBL/GenBank/DDBJ whole genome shotgun (WGS) entry which is preliminary data.</text>
</comment>
<feature type="non-terminal residue" evidence="8">
    <location>
        <position position="434"/>
    </location>
</feature>
<dbReference type="InterPro" id="IPR029058">
    <property type="entry name" value="AB_hydrolase_fold"/>
</dbReference>
<evidence type="ECO:0000256" key="5">
    <source>
        <dbReference type="ARBA" id="ARBA00023180"/>
    </source>
</evidence>
<name>A0A8J2EM73_COTCN</name>
<keyword evidence="3 6" id="KW-0378">Hydrolase</keyword>
<comment type="similarity">
    <text evidence="1 6">Belongs to the type-B carboxylesterase/lipase family.</text>
</comment>
<dbReference type="InterPro" id="IPR002018">
    <property type="entry name" value="CarbesteraseB"/>
</dbReference>
<accession>A0A8J2EM73</accession>
<dbReference type="Pfam" id="PF00135">
    <property type="entry name" value="COesterase"/>
    <property type="match status" value="1"/>
</dbReference>
<evidence type="ECO:0000256" key="3">
    <source>
        <dbReference type="ARBA" id="ARBA00022801"/>
    </source>
</evidence>
<evidence type="ECO:0000313" key="9">
    <source>
        <dbReference type="Proteomes" id="UP000786811"/>
    </source>
</evidence>
<evidence type="ECO:0000256" key="2">
    <source>
        <dbReference type="ARBA" id="ARBA00022487"/>
    </source>
</evidence>
<protein>
    <recommendedName>
        <fullName evidence="6">Carboxylic ester hydrolase</fullName>
        <ecNumber evidence="6">3.1.1.-</ecNumber>
    </recommendedName>
</protein>
<dbReference type="EMBL" id="CAJNRD030001114">
    <property type="protein sequence ID" value="CAG5073595.1"/>
    <property type="molecule type" value="Genomic_DNA"/>
</dbReference>
<evidence type="ECO:0000313" key="8">
    <source>
        <dbReference type="EMBL" id="CAG5073595.1"/>
    </source>
</evidence>
<dbReference type="Proteomes" id="UP000786811">
    <property type="component" value="Unassembled WGS sequence"/>
</dbReference>
<keyword evidence="5" id="KW-0325">Glycoprotein</keyword>